<feature type="compositionally biased region" description="Basic and acidic residues" evidence="1">
    <location>
        <begin position="523"/>
        <end position="538"/>
    </location>
</feature>
<protein>
    <submittedName>
        <fullName evidence="3">Uncharacterized protein</fullName>
    </submittedName>
</protein>
<gene>
    <name evidence="3" type="ORF">FMM06_09795</name>
</gene>
<keyword evidence="4" id="KW-1185">Reference proteome</keyword>
<sequence>MKRAILLVALMLASPLAAREDPEWTACDFGTDPKAGLLATKRWFELGKEAGALDALRGNRSGWTNLAPGTRMPPLDACAKALASPDLTPQEWPRRVSLLQAQAAHRIAAGDAAGALKDLDTVAQVVPAAADPAEVARTTTVASDFLRGLAHAKLGTPEAARFYGRAAAARPWSGRVQGVAETLLAQVPGATAEQVAVAQRLVLIDVKGRERRARLRFAAGDHAGALTDWRRVRPSVTDVTTVYVKFPNSIVVGMPGFPVKTIDPARVGAAAIAATLAGDAAQGREWIAEAKTKTAALPPMGGMLAQMYDRERAIAELTRRLELVEVAEAHAAGRKDAAQSLLAAAAPLPDDDATLRLAALVRGQPVPPRTPAGEVDPLRVLVLLPRYEGKTGGGGGVGEVLMGGSLLRSAQAGRNSYSKSRGFFKAGGFKEKQLADGRGTTIEFIGDTSSALATEEMTLLRAADLAREAGKPAFVVLDKRDLQRTSTLTRNGTPMGPATPAGYVTQLDVAFVDPASLPAELRDESDRTIAVDDVERVLGPEYKPQP</sequence>
<dbReference type="EMBL" id="VJWA01000002">
    <property type="protein sequence ID" value="TRW14023.1"/>
    <property type="molecule type" value="Genomic_DNA"/>
</dbReference>
<name>A0A552U725_9SPHN</name>
<evidence type="ECO:0000256" key="2">
    <source>
        <dbReference type="SAM" id="SignalP"/>
    </source>
</evidence>
<dbReference type="RefSeq" id="WP_144237229.1">
    <property type="nucleotide sequence ID" value="NZ_VJWA01000002.1"/>
</dbReference>
<feature type="signal peptide" evidence="2">
    <location>
        <begin position="1"/>
        <end position="19"/>
    </location>
</feature>
<dbReference type="AlphaFoldDB" id="A0A552U725"/>
<dbReference type="OrthoDB" id="7536531at2"/>
<evidence type="ECO:0000313" key="3">
    <source>
        <dbReference type="EMBL" id="TRW14023.1"/>
    </source>
</evidence>
<feature type="region of interest" description="Disordered" evidence="1">
    <location>
        <begin position="523"/>
        <end position="546"/>
    </location>
</feature>
<proteinExistence type="predicted"/>
<organism evidence="3 4">
    <name type="scientific">Glacieibacterium frigidum</name>
    <dbReference type="NCBI Taxonomy" id="2593303"/>
    <lineage>
        <taxon>Bacteria</taxon>
        <taxon>Pseudomonadati</taxon>
        <taxon>Pseudomonadota</taxon>
        <taxon>Alphaproteobacteria</taxon>
        <taxon>Sphingomonadales</taxon>
        <taxon>Sphingosinicellaceae</taxon>
        <taxon>Glacieibacterium</taxon>
    </lineage>
</organism>
<accession>A0A552U725</accession>
<evidence type="ECO:0000256" key="1">
    <source>
        <dbReference type="SAM" id="MobiDB-lite"/>
    </source>
</evidence>
<feature type="chain" id="PRO_5021983792" evidence="2">
    <location>
        <begin position="20"/>
        <end position="546"/>
    </location>
</feature>
<keyword evidence="2" id="KW-0732">Signal</keyword>
<reference evidence="3 4" key="1">
    <citation type="submission" date="2019-07" db="EMBL/GenBank/DDBJ databases">
        <title>Novel species isolated from glacier.</title>
        <authorList>
            <person name="Liu Q."/>
            <person name="Xin Y.-H."/>
        </authorList>
    </citation>
    <scope>NUCLEOTIDE SEQUENCE [LARGE SCALE GENOMIC DNA]</scope>
    <source>
        <strain evidence="3 4">LB1R16</strain>
    </source>
</reference>
<dbReference type="Proteomes" id="UP000317894">
    <property type="component" value="Unassembled WGS sequence"/>
</dbReference>
<comment type="caution">
    <text evidence="3">The sequence shown here is derived from an EMBL/GenBank/DDBJ whole genome shotgun (WGS) entry which is preliminary data.</text>
</comment>
<evidence type="ECO:0000313" key="4">
    <source>
        <dbReference type="Proteomes" id="UP000317894"/>
    </source>
</evidence>